<evidence type="ECO:0000256" key="7">
    <source>
        <dbReference type="ARBA" id="ARBA00023033"/>
    </source>
</evidence>
<keyword evidence="5 9" id="KW-0560">Oxidoreductase</keyword>
<evidence type="ECO:0000313" key="11">
    <source>
        <dbReference type="Proteomes" id="UP000719412"/>
    </source>
</evidence>
<dbReference type="InterPro" id="IPR002401">
    <property type="entry name" value="Cyt_P450_E_grp-I"/>
</dbReference>
<sequence length="515" mass="58258">MVEKLKKHLGCLSVDIYPFVTLCALDIICETAMGTTINAQRNEESEYVQSVKEMGRIIIERALVPHKNNEFLFRFTKDYQIQKKALNILHEYTNNVINKRREELLKEYSSKLRENSVDMGIKKKMAFLDLLLQATVDDRPLTNEEIREEVDTFMFEGHDTTASGISFALYSLANNPEAQEKAYEEQVALFGKEKNPTVTYGDLQEMKYLELVIKEALRLYPSVPFYARETNQEVKFGGTKIPKGVNITIFAYGIHRDPKYFPDPEKFDPSRFETIDGKLPYAYIPFSAGPRNCIGQKFAMLELKSTISKVIRNFKLAPASPHHSLKLVAETVLKSDNGGVPERDYGSTGQLRSKAEYVLRKNRKKGGKSTRGPPGIGFNLTENGDYDIAGHKLVNVKQPENPGDAVNLQYLASASTKWTSALHAAMDKVNDNMIKKDDSESVLKIVKPELSNMIKKDDSESVLKIVKQSLDSVNITATKRYIDIGNRRLVKTADAIDKYDVVNKGQLDIYGERKN</sequence>
<dbReference type="InterPro" id="IPR050196">
    <property type="entry name" value="Cytochrome_P450_Monoox"/>
</dbReference>
<dbReference type="Proteomes" id="UP000719412">
    <property type="component" value="Unassembled WGS sequence"/>
</dbReference>
<dbReference type="GO" id="GO:0005506">
    <property type="term" value="F:iron ion binding"/>
    <property type="evidence" value="ECO:0007669"/>
    <property type="project" value="InterPro"/>
</dbReference>
<keyword evidence="4 8" id="KW-0479">Metal-binding</keyword>
<evidence type="ECO:0000256" key="6">
    <source>
        <dbReference type="ARBA" id="ARBA00023004"/>
    </source>
</evidence>
<comment type="caution">
    <text evidence="10">The sequence shown here is derived from an EMBL/GenBank/DDBJ whole genome shotgun (WGS) entry which is preliminary data.</text>
</comment>
<evidence type="ECO:0000256" key="1">
    <source>
        <dbReference type="ARBA" id="ARBA00001971"/>
    </source>
</evidence>
<gene>
    <name evidence="10" type="ORF">GEV33_006804</name>
</gene>
<dbReference type="InterPro" id="IPR036396">
    <property type="entry name" value="Cyt_P450_sf"/>
</dbReference>
<dbReference type="PROSITE" id="PS00086">
    <property type="entry name" value="CYTOCHROME_P450"/>
    <property type="match status" value="1"/>
</dbReference>
<dbReference type="PRINTS" id="PR00385">
    <property type="entry name" value="P450"/>
</dbReference>
<dbReference type="GO" id="GO:0016705">
    <property type="term" value="F:oxidoreductase activity, acting on paired donors, with incorporation or reduction of molecular oxygen"/>
    <property type="evidence" value="ECO:0007669"/>
    <property type="project" value="InterPro"/>
</dbReference>
<dbReference type="GO" id="GO:0004497">
    <property type="term" value="F:monooxygenase activity"/>
    <property type="evidence" value="ECO:0007669"/>
    <property type="project" value="UniProtKB-KW"/>
</dbReference>
<protein>
    <recommendedName>
        <fullName evidence="12">Cytochrome P450 monooxygenase</fullName>
    </recommendedName>
</protein>
<organism evidence="10 11">
    <name type="scientific">Tenebrio molitor</name>
    <name type="common">Yellow mealworm beetle</name>
    <dbReference type="NCBI Taxonomy" id="7067"/>
    <lineage>
        <taxon>Eukaryota</taxon>
        <taxon>Metazoa</taxon>
        <taxon>Ecdysozoa</taxon>
        <taxon>Arthropoda</taxon>
        <taxon>Hexapoda</taxon>
        <taxon>Insecta</taxon>
        <taxon>Pterygota</taxon>
        <taxon>Neoptera</taxon>
        <taxon>Endopterygota</taxon>
        <taxon>Coleoptera</taxon>
        <taxon>Polyphaga</taxon>
        <taxon>Cucujiformia</taxon>
        <taxon>Tenebrionidae</taxon>
        <taxon>Tenebrio</taxon>
    </lineage>
</organism>
<evidence type="ECO:0000256" key="9">
    <source>
        <dbReference type="RuleBase" id="RU000461"/>
    </source>
</evidence>
<keyword evidence="7 9" id="KW-0503">Monooxygenase</keyword>
<dbReference type="CDD" id="cd20628">
    <property type="entry name" value="CYP4"/>
    <property type="match status" value="1"/>
</dbReference>
<evidence type="ECO:0008006" key="12">
    <source>
        <dbReference type="Google" id="ProtNLM"/>
    </source>
</evidence>
<dbReference type="InterPro" id="IPR001128">
    <property type="entry name" value="Cyt_P450"/>
</dbReference>
<evidence type="ECO:0000256" key="5">
    <source>
        <dbReference type="ARBA" id="ARBA00023002"/>
    </source>
</evidence>
<dbReference type="InterPro" id="IPR017972">
    <property type="entry name" value="Cyt_P450_CS"/>
</dbReference>
<feature type="binding site" description="axial binding residue" evidence="8">
    <location>
        <position position="293"/>
    </location>
    <ligand>
        <name>heme</name>
        <dbReference type="ChEBI" id="CHEBI:30413"/>
    </ligand>
    <ligandPart>
        <name>Fe</name>
        <dbReference type="ChEBI" id="CHEBI:18248"/>
    </ligandPart>
</feature>
<evidence type="ECO:0000313" key="10">
    <source>
        <dbReference type="EMBL" id="KAH0815987.1"/>
    </source>
</evidence>
<dbReference type="EMBL" id="JABDTM020022244">
    <property type="protein sequence ID" value="KAH0815987.1"/>
    <property type="molecule type" value="Genomic_DNA"/>
</dbReference>
<dbReference type="GO" id="GO:0020037">
    <property type="term" value="F:heme binding"/>
    <property type="evidence" value="ECO:0007669"/>
    <property type="project" value="InterPro"/>
</dbReference>
<keyword evidence="3 8" id="KW-0349">Heme</keyword>
<evidence type="ECO:0000256" key="2">
    <source>
        <dbReference type="ARBA" id="ARBA00010617"/>
    </source>
</evidence>
<dbReference type="PANTHER" id="PTHR24291">
    <property type="entry name" value="CYTOCHROME P450 FAMILY 4"/>
    <property type="match status" value="1"/>
</dbReference>
<dbReference type="Pfam" id="PF00067">
    <property type="entry name" value="p450"/>
    <property type="match status" value="1"/>
</dbReference>
<accession>A0A8J6HKG0</accession>
<keyword evidence="11" id="KW-1185">Reference proteome</keyword>
<dbReference type="SUPFAM" id="SSF48264">
    <property type="entry name" value="Cytochrome P450"/>
    <property type="match status" value="1"/>
</dbReference>
<comment type="cofactor">
    <cofactor evidence="1 8">
        <name>heme</name>
        <dbReference type="ChEBI" id="CHEBI:30413"/>
    </cofactor>
</comment>
<dbReference type="Gene3D" id="1.10.630.10">
    <property type="entry name" value="Cytochrome P450"/>
    <property type="match status" value="1"/>
</dbReference>
<reference evidence="10" key="2">
    <citation type="submission" date="2021-08" db="EMBL/GenBank/DDBJ databases">
        <authorList>
            <person name="Eriksson T."/>
        </authorList>
    </citation>
    <scope>NUCLEOTIDE SEQUENCE</scope>
    <source>
        <strain evidence="10">Stoneville</strain>
        <tissue evidence="10">Whole head</tissue>
    </source>
</reference>
<dbReference type="AlphaFoldDB" id="A0A8J6HKG0"/>
<comment type="similarity">
    <text evidence="2 9">Belongs to the cytochrome P450 family.</text>
</comment>
<dbReference type="PRINTS" id="PR00463">
    <property type="entry name" value="EP450I"/>
</dbReference>
<proteinExistence type="inferred from homology"/>
<name>A0A8J6HKG0_TENMO</name>
<keyword evidence="6 8" id="KW-0408">Iron</keyword>
<evidence type="ECO:0000256" key="8">
    <source>
        <dbReference type="PIRSR" id="PIRSR602401-1"/>
    </source>
</evidence>
<dbReference type="PANTHER" id="PTHR24291:SF187">
    <property type="entry name" value="CYTOCHROME P450 4AE1-RELATED"/>
    <property type="match status" value="1"/>
</dbReference>
<reference evidence="10" key="1">
    <citation type="journal article" date="2020" name="J Insects Food Feed">
        <title>The yellow mealworm (Tenebrio molitor) genome: a resource for the emerging insects as food and feed industry.</title>
        <authorList>
            <person name="Eriksson T."/>
            <person name="Andere A."/>
            <person name="Kelstrup H."/>
            <person name="Emery V."/>
            <person name="Picard C."/>
        </authorList>
    </citation>
    <scope>NUCLEOTIDE SEQUENCE</scope>
    <source>
        <strain evidence="10">Stoneville</strain>
        <tissue evidence="10">Whole head</tissue>
    </source>
</reference>
<evidence type="ECO:0000256" key="3">
    <source>
        <dbReference type="ARBA" id="ARBA00022617"/>
    </source>
</evidence>
<evidence type="ECO:0000256" key="4">
    <source>
        <dbReference type="ARBA" id="ARBA00022723"/>
    </source>
</evidence>